<dbReference type="EMBL" id="MHOJ01000043">
    <property type="protein sequence ID" value="OGZ61389.1"/>
    <property type="molecule type" value="Genomic_DNA"/>
</dbReference>
<dbReference type="Proteomes" id="UP000178509">
    <property type="component" value="Unassembled WGS sequence"/>
</dbReference>
<sequence length="443" mass="49318">MSIHRYQLSSNGLNIFVDPMQSNPAVTVIVGFKAGSLYENEKNNGIAHFTEHLFFRGGKRYPTARDVATAIRGLGGYTNAFTYSEKVIYIIRIPALHIEKGLDIISDMLLNARFDEPDIEEERGPVLQEINMNYDDISDASHKAVKTLMVDKSSPHFWDIIGTPKNILSFQQADFLNFRNAHYVADNGLVAVAGGVKPRQVFKLAEKYFSEFKSTVPNMPKRAPFQAFDGTERVAYFPMDREQVRIVLTVPTVFMNDPKEKTAMILNSIFGGGMSSRLFEEVRSKKSLAYSVGSYISNGQDFGWLNCVALTSPDKVVDTTEAIMEVCGSMVVNPPSITECLNARNYFTGSLAIGAGTQSIEYISAYRMVNQELLRGRARSIGELIKEYNSVTSQDVTQMAYEVFVPNNFKLALAGPVSDEMLEDIKRRVSIFSGAGVLEASFK</sequence>
<reference evidence="4 5" key="1">
    <citation type="journal article" date="2016" name="Nat. Commun.">
        <title>Thousands of microbial genomes shed light on interconnected biogeochemical processes in an aquifer system.</title>
        <authorList>
            <person name="Anantharaman K."/>
            <person name="Brown C.T."/>
            <person name="Hug L.A."/>
            <person name="Sharon I."/>
            <person name="Castelle C.J."/>
            <person name="Probst A.J."/>
            <person name="Thomas B.C."/>
            <person name="Singh A."/>
            <person name="Wilkins M.J."/>
            <person name="Karaoz U."/>
            <person name="Brodie E.L."/>
            <person name="Williams K.H."/>
            <person name="Hubbard S.S."/>
            <person name="Banfield J.F."/>
        </authorList>
    </citation>
    <scope>NUCLEOTIDE SEQUENCE [LARGE SCALE GENOMIC DNA]</scope>
</reference>
<evidence type="ECO:0000259" key="2">
    <source>
        <dbReference type="Pfam" id="PF00675"/>
    </source>
</evidence>
<evidence type="ECO:0000313" key="4">
    <source>
        <dbReference type="EMBL" id="OGZ61389.1"/>
    </source>
</evidence>
<protein>
    <recommendedName>
        <fullName evidence="6">Peptidase M16</fullName>
    </recommendedName>
</protein>
<feature type="domain" description="Peptidase M16 C-terminal" evidence="3">
    <location>
        <begin position="170"/>
        <end position="336"/>
    </location>
</feature>
<dbReference type="PANTHER" id="PTHR11851">
    <property type="entry name" value="METALLOPROTEASE"/>
    <property type="match status" value="1"/>
</dbReference>
<accession>A0A1G2HG91</accession>
<gene>
    <name evidence="4" type="ORF">A3H51_01280</name>
</gene>
<feature type="domain" description="Peptidase M16 N-terminal" evidence="2">
    <location>
        <begin position="22"/>
        <end position="143"/>
    </location>
</feature>
<dbReference type="Pfam" id="PF00675">
    <property type="entry name" value="Peptidase_M16"/>
    <property type="match status" value="1"/>
</dbReference>
<dbReference type="InterPro" id="IPR050361">
    <property type="entry name" value="MPP/UQCRC_Complex"/>
</dbReference>
<dbReference type="GO" id="GO:0046872">
    <property type="term" value="F:metal ion binding"/>
    <property type="evidence" value="ECO:0007669"/>
    <property type="project" value="InterPro"/>
</dbReference>
<dbReference type="InterPro" id="IPR011249">
    <property type="entry name" value="Metalloenz_LuxS/M16"/>
</dbReference>
<dbReference type="STRING" id="1802164.A3H51_01280"/>
<evidence type="ECO:0000313" key="5">
    <source>
        <dbReference type="Proteomes" id="UP000178509"/>
    </source>
</evidence>
<dbReference type="InterPro" id="IPR007863">
    <property type="entry name" value="Peptidase_M16_C"/>
</dbReference>
<dbReference type="AlphaFoldDB" id="A0A1G2HG91"/>
<dbReference type="SUPFAM" id="SSF63411">
    <property type="entry name" value="LuxS/MPP-like metallohydrolase"/>
    <property type="match status" value="2"/>
</dbReference>
<organism evidence="4 5">
    <name type="scientific">Candidatus Spechtbacteria bacterium RIFCSPLOWO2_02_FULL_38_8</name>
    <dbReference type="NCBI Taxonomy" id="1802164"/>
    <lineage>
        <taxon>Bacteria</taxon>
        <taxon>Candidatus Spechtiibacteriota</taxon>
    </lineage>
</organism>
<evidence type="ECO:0000256" key="1">
    <source>
        <dbReference type="ARBA" id="ARBA00007261"/>
    </source>
</evidence>
<comment type="caution">
    <text evidence="4">The sequence shown here is derived from an EMBL/GenBank/DDBJ whole genome shotgun (WGS) entry which is preliminary data.</text>
</comment>
<proteinExistence type="inferred from homology"/>
<dbReference type="InterPro" id="IPR011765">
    <property type="entry name" value="Pept_M16_N"/>
</dbReference>
<dbReference type="Gene3D" id="3.30.830.10">
    <property type="entry name" value="Metalloenzyme, LuxS/M16 peptidase-like"/>
    <property type="match status" value="2"/>
</dbReference>
<evidence type="ECO:0000259" key="3">
    <source>
        <dbReference type="Pfam" id="PF05193"/>
    </source>
</evidence>
<dbReference type="Pfam" id="PF05193">
    <property type="entry name" value="Peptidase_M16_C"/>
    <property type="match status" value="1"/>
</dbReference>
<dbReference type="PANTHER" id="PTHR11851:SF49">
    <property type="entry name" value="MITOCHONDRIAL-PROCESSING PEPTIDASE SUBUNIT ALPHA"/>
    <property type="match status" value="1"/>
</dbReference>
<name>A0A1G2HG91_9BACT</name>
<comment type="similarity">
    <text evidence="1">Belongs to the peptidase M16 family.</text>
</comment>
<evidence type="ECO:0008006" key="6">
    <source>
        <dbReference type="Google" id="ProtNLM"/>
    </source>
</evidence>